<dbReference type="InterPro" id="IPR007242">
    <property type="entry name" value="Atg12"/>
</dbReference>
<organism evidence="6">
    <name type="scientific">Micromonas pusilla</name>
    <name type="common">Picoplanktonic green alga</name>
    <name type="synonym">Chromulina pusilla</name>
    <dbReference type="NCBI Taxonomy" id="38833"/>
    <lineage>
        <taxon>Eukaryota</taxon>
        <taxon>Viridiplantae</taxon>
        <taxon>Chlorophyta</taxon>
        <taxon>Mamiellophyceae</taxon>
        <taxon>Mamiellales</taxon>
        <taxon>Mamiellaceae</taxon>
        <taxon>Micromonas</taxon>
    </lineage>
</organism>
<dbReference type="Pfam" id="PF04110">
    <property type="entry name" value="APG12"/>
    <property type="match status" value="1"/>
</dbReference>
<evidence type="ECO:0000256" key="1">
    <source>
        <dbReference type="ARBA" id="ARBA00007778"/>
    </source>
</evidence>
<dbReference type="GO" id="GO:0097352">
    <property type="term" value="P:autophagosome maturation"/>
    <property type="evidence" value="ECO:0007669"/>
    <property type="project" value="TreeGrafter"/>
</dbReference>
<accession>A0A7S0KSJ2</accession>
<name>A0A7S0KSJ2_MICPS</name>
<evidence type="ECO:0000256" key="5">
    <source>
        <dbReference type="RuleBase" id="RU361201"/>
    </source>
</evidence>
<dbReference type="PANTHER" id="PTHR13385:SF0">
    <property type="entry name" value="UBIQUITIN-LIKE PROTEIN ATG12"/>
    <property type="match status" value="1"/>
</dbReference>
<protein>
    <recommendedName>
        <fullName evidence="5">Ubiquitin-like protein ATG12</fullName>
    </recommendedName>
</protein>
<dbReference type="GO" id="GO:0000045">
    <property type="term" value="P:autophagosome assembly"/>
    <property type="evidence" value="ECO:0007669"/>
    <property type="project" value="InterPro"/>
</dbReference>
<comment type="subunit">
    <text evidence="5">Forms a conjugate with ATG5.</text>
</comment>
<dbReference type="GO" id="GO:0019776">
    <property type="term" value="F:Atg8-family ligase activity"/>
    <property type="evidence" value="ECO:0007669"/>
    <property type="project" value="TreeGrafter"/>
</dbReference>
<dbReference type="AlphaFoldDB" id="A0A7S0KSJ2"/>
<dbReference type="EMBL" id="HBEV01011292">
    <property type="protein sequence ID" value="CAD8591341.1"/>
    <property type="molecule type" value="Transcribed_RNA"/>
</dbReference>
<keyword evidence="2 5" id="KW-1017">Isopeptide bond</keyword>
<dbReference type="FunFam" id="3.10.20.90:FF:000150">
    <property type="entry name" value="Ubiquitin-like protein ATG12"/>
    <property type="match status" value="1"/>
</dbReference>
<dbReference type="GO" id="GO:0061723">
    <property type="term" value="P:glycophagy"/>
    <property type="evidence" value="ECO:0007669"/>
    <property type="project" value="TreeGrafter"/>
</dbReference>
<dbReference type="SUPFAM" id="SSF54236">
    <property type="entry name" value="Ubiquitin-like"/>
    <property type="match status" value="1"/>
</dbReference>
<evidence type="ECO:0000256" key="2">
    <source>
        <dbReference type="ARBA" id="ARBA00022499"/>
    </source>
</evidence>
<reference evidence="6" key="1">
    <citation type="submission" date="2021-01" db="EMBL/GenBank/DDBJ databases">
        <authorList>
            <person name="Corre E."/>
            <person name="Pelletier E."/>
            <person name="Niang G."/>
            <person name="Scheremetjew M."/>
            <person name="Finn R."/>
            <person name="Kale V."/>
            <person name="Holt S."/>
            <person name="Cochrane G."/>
            <person name="Meng A."/>
            <person name="Brown T."/>
            <person name="Cohen L."/>
        </authorList>
    </citation>
    <scope>NUCLEOTIDE SEQUENCE</scope>
    <source>
        <strain evidence="6">CCMP494</strain>
    </source>
</reference>
<dbReference type="Gene3D" id="3.10.20.90">
    <property type="entry name" value="Phosphatidylinositol 3-kinase Catalytic Subunit, Chain A, domain 1"/>
    <property type="match status" value="1"/>
</dbReference>
<evidence type="ECO:0000313" key="6">
    <source>
        <dbReference type="EMBL" id="CAD8591341.1"/>
    </source>
</evidence>
<dbReference type="GO" id="GO:0000421">
    <property type="term" value="C:autophagosome membrane"/>
    <property type="evidence" value="ECO:0007669"/>
    <property type="project" value="TreeGrafter"/>
</dbReference>
<gene>
    <name evidence="6" type="ORF">MSP1404_LOCUS8745</name>
</gene>
<dbReference type="PANTHER" id="PTHR13385">
    <property type="entry name" value="AUTOPHAGY PROTEIN 12"/>
    <property type="match status" value="1"/>
</dbReference>
<keyword evidence="4 5" id="KW-0072">Autophagy</keyword>
<dbReference type="GO" id="GO:0034045">
    <property type="term" value="C:phagophore assembly site membrane"/>
    <property type="evidence" value="ECO:0007669"/>
    <property type="project" value="TreeGrafter"/>
</dbReference>
<sequence length="105" mass="11600">MADDPPPEPSTAPPVDKVVVLLKATGDAPILKQNKFKITASDRFEKVVQFLTAQLKPQIGADGRVFVYLNSAFTPRYDEKVANLYAWHGVEGKLVVNYALQQAWG</sequence>
<comment type="function">
    <text evidence="5">Ubiquitin-like protein involved in cytoplasm to vacuole transport (Cvt) and autophagic vesicle formation.</text>
</comment>
<evidence type="ECO:0000256" key="3">
    <source>
        <dbReference type="ARBA" id="ARBA00022786"/>
    </source>
</evidence>
<keyword evidence="3 5" id="KW-0833">Ubl conjugation pathway</keyword>
<dbReference type="InterPro" id="IPR029071">
    <property type="entry name" value="Ubiquitin-like_domsf"/>
</dbReference>
<comment type="similarity">
    <text evidence="1 5">Belongs to the ATG12 family.</text>
</comment>
<dbReference type="GO" id="GO:0000422">
    <property type="term" value="P:autophagy of mitochondrion"/>
    <property type="evidence" value="ECO:0007669"/>
    <property type="project" value="TreeGrafter"/>
</dbReference>
<evidence type="ECO:0000256" key="4">
    <source>
        <dbReference type="ARBA" id="ARBA00023006"/>
    </source>
</evidence>
<dbReference type="GO" id="GO:0034274">
    <property type="term" value="C:Atg12-Atg5-Atg16 complex"/>
    <property type="evidence" value="ECO:0007669"/>
    <property type="project" value="TreeGrafter"/>
</dbReference>
<dbReference type="GO" id="GO:0034727">
    <property type="term" value="P:piecemeal microautophagy of the nucleus"/>
    <property type="evidence" value="ECO:0007669"/>
    <property type="project" value="TreeGrafter"/>
</dbReference>
<proteinExistence type="inferred from homology"/>
<dbReference type="CDD" id="cd01612">
    <property type="entry name" value="Ubl_ATG12"/>
    <property type="match status" value="1"/>
</dbReference>